<protein>
    <submittedName>
        <fullName evidence="2">Uncharacterized protein</fullName>
    </submittedName>
</protein>
<keyword evidence="1" id="KW-1133">Transmembrane helix</keyword>
<keyword evidence="3" id="KW-1185">Reference proteome</keyword>
<evidence type="ECO:0000313" key="2">
    <source>
        <dbReference type="EMBL" id="RCG32001.1"/>
    </source>
</evidence>
<sequence length="114" mass="12675">MDLATIPWAQGSLVGITLAVIFATVGLVLKGVLVHRSVVDDVRADRDARIAEANEDAEEWRRLWEAEREAHEVTRRAHDEERRAELRAAAEGTQLAAALLQTIQTRQIEAGHDT</sequence>
<dbReference type="EMBL" id="QOIL01000003">
    <property type="protein sequence ID" value="RCG32001.1"/>
    <property type="molecule type" value="Genomic_DNA"/>
</dbReference>
<organism evidence="2 3">
    <name type="scientific">Sphaerisporangium album</name>
    <dbReference type="NCBI Taxonomy" id="509200"/>
    <lineage>
        <taxon>Bacteria</taxon>
        <taxon>Bacillati</taxon>
        <taxon>Actinomycetota</taxon>
        <taxon>Actinomycetes</taxon>
        <taxon>Streptosporangiales</taxon>
        <taxon>Streptosporangiaceae</taxon>
        <taxon>Sphaerisporangium</taxon>
    </lineage>
</organism>
<comment type="caution">
    <text evidence="2">The sequence shown here is derived from an EMBL/GenBank/DDBJ whole genome shotgun (WGS) entry which is preliminary data.</text>
</comment>
<keyword evidence="1" id="KW-0812">Transmembrane</keyword>
<feature type="transmembrane region" description="Helical" evidence="1">
    <location>
        <begin position="12"/>
        <end position="33"/>
    </location>
</feature>
<dbReference type="AlphaFoldDB" id="A0A367FP05"/>
<dbReference type="Proteomes" id="UP000253094">
    <property type="component" value="Unassembled WGS sequence"/>
</dbReference>
<dbReference type="OrthoDB" id="3544452at2"/>
<name>A0A367FP05_9ACTN</name>
<reference evidence="2 3" key="1">
    <citation type="submission" date="2018-06" db="EMBL/GenBank/DDBJ databases">
        <title>Sphaerisporangium craniellae sp. nov., isolated from a marine sponge in the South China Sea.</title>
        <authorList>
            <person name="Li L."/>
        </authorList>
    </citation>
    <scope>NUCLEOTIDE SEQUENCE [LARGE SCALE GENOMIC DNA]</scope>
    <source>
        <strain evidence="2 3">CCTCC AA 208026</strain>
    </source>
</reference>
<gene>
    <name evidence="2" type="ORF">DQ384_05515</name>
</gene>
<dbReference type="RefSeq" id="WP_114027616.1">
    <property type="nucleotide sequence ID" value="NZ_QOIL01000003.1"/>
</dbReference>
<proteinExistence type="predicted"/>
<evidence type="ECO:0000256" key="1">
    <source>
        <dbReference type="SAM" id="Phobius"/>
    </source>
</evidence>
<evidence type="ECO:0000313" key="3">
    <source>
        <dbReference type="Proteomes" id="UP000253094"/>
    </source>
</evidence>
<keyword evidence="1" id="KW-0472">Membrane</keyword>
<accession>A0A367FP05</accession>